<protein>
    <submittedName>
        <fullName evidence="1">Large structural domain protein</fullName>
    </submittedName>
</protein>
<dbReference type="InterPro" id="IPR030885">
    <property type="entry name" value="Lepto_longest"/>
</dbReference>
<reference evidence="1 2" key="1">
    <citation type="submission" date="2013-05" db="EMBL/GenBank/DDBJ databases">
        <authorList>
            <person name="Harkins D.M."/>
            <person name="Durkin A.S."/>
            <person name="Brinkac L.M."/>
            <person name="Haft D.H."/>
            <person name="Selengut J.D."/>
            <person name="Sanka R."/>
            <person name="DePew J."/>
            <person name="Purushe J."/>
            <person name="Hartskeerl R.A."/>
            <person name="Ahmed A."/>
            <person name="van der Linden H."/>
            <person name="Goris M.G.A."/>
            <person name="Vinetz J.M."/>
            <person name="Sutton G.G."/>
            <person name="Nierman W.C."/>
            <person name="Fouts D.E."/>
        </authorList>
    </citation>
    <scope>NUCLEOTIDE SEQUENCE [LARGE SCALE GENOMIC DNA]</scope>
    <source>
        <strain evidence="1 2">10</strain>
    </source>
</reference>
<dbReference type="InterPro" id="IPR009045">
    <property type="entry name" value="Zn_M74/Hedgehog-like"/>
</dbReference>
<dbReference type="NCBIfam" id="TIGR04388">
    <property type="entry name" value="Lepto_longest"/>
    <property type="match status" value="1"/>
</dbReference>
<comment type="caution">
    <text evidence="1">The sequence shown here is derived from an EMBL/GenBank/DDBJ whole genome shotgun (WGS) entry which is preliminary data.</text>
</comment>
<dbReference type="STRING" id="1049790.LEP1GSC047_0930"/>
<evidence type="ECO:0000313" key="2">
    <source>
        <dbReference type="Proteomes" id="UP000018719"/>
    </source>
</evidence>
<proteinExistence type="predicted"/>
<dbReference type="RefSeq" id="WP_010415199.1">
    <property type="nucleotide sequence ID" value="NZ_AHMM02000020.1"/>
</dbReference>
<organism evidence="1 2">
    <name type="scientific">Leptospira inadai serovar Lyme str. 10</name>
    <dbReference type="NCBI Taxonomy" id="1049790"/>
    <lineage>
        <taxon>Bacteria</taxon>
        <taxon>Pseudomonadati</taxon>
        <taxon>Spirochaetota</taxon>
        <taxon>Spirochaetia</taxon>
        <taxon>Leptospirales</taxon>
        <taxon>Leptospiraceae</taxon>
        <taxon>Leptospira</taxon>
    </lineage>
</organism>
<evidence type="ECO:0000313" key="1">
    <source>
        <dbReference type="EMBL" id="EQA36237.1"/>
    </source>
</evidence>
<dbReference type="Gene3D" id="3.30.1380.10">
    <property type="match status" value="1"/>
</dbReference>
<dbReference type="AlphaFoldDB" id="V6HAJ7"/>
<dbReference type="Proteomes" id="UP000018719">
    <property type="component" value="Unassembled WGS sequence"/>
</dbReference>
<name>V6HAJ7_9LEPT</name>
<sequence>MGYNTDTHSFGPLGINGSFSTDFLTSVVQENVADAANREAALSKTYGDILVQMGEFTPEEIANLHTDPNGNEKIVAAFNEIKQNAIDSGNEGAFGQRLQDAINNLNQQNNTDIPVNDPLNDRSSWPQNSDEQAGKNILDLGYALTKKDDEAQAAQDSQGSWVADNSNDTMFDGAITSGLIPSPQTEKEFWDAWAKESPAATDIRLKNMADQGYDITELKKKVMDYRAGRAAAAISAAPANTDSVNQQKDSLLAGRGLTPEKVASFLKGISDNVAGFLDKITNAGGNSNVVTSDPYTKTNQRVPYQFLEEGNGFYNVASQSTFMEHKYGQKELVDTLKNTISAWQKSYPNDPIGLNDLGYKTGGGDPNANGIDIVNHHHKGNQVDIAYPVTDGGRGYKSRLEPNYDQPRSRYDLQKTIDLIKTISANMPEGLSGFIKFNDPAVREYFDKNSLPNLEIKWDTNPNRILHSNHLHLELNL</sequence>
<accession>V6HAJ7</accession>
<gene>
    <name evidence="1" type="ORF">LEP1GSC047_0930</name>
</gene>
<dbReference type="EMBL" id="AHMM02000020">
    <property type="protein sequence ID" value="EQA36237.1"/>
    <property type="molecule type" value="Genomic_DNA"/>
</dbReference>